<comment type="caution">
    <text evidence="3">The sequence shown here is derived from an EMBL/GenBank/DDBJ whole genome shotgun (WGS) entry which is preliminary data.</text>
</comment>
<evidence type="ECO:0000256" key="1">
    <source>
        <dbReference type="SAM" id="MobiDB-lite"/>
    </source>
</evidence>
<sequence>MTKQAGKQAISILILISLAHEPGSLPIRLPGNPWKNHEVYQGSVRFGPPGRGRPNETKRNETI</sequence>
<evidence type="ECO:0000313" key="4">
    <source>
        <dbReference type="Proteomes" id="UP001446871"/>
    </source>
</evidence>
<proteinExistence type="predicted"/>
<reference evidence="3 4" key="1">
    <citation type="submission" date="2023-01" db="EMBL/GenBank/DDBJ databases">
        <title>Analysis of 21 Apiospora genomes using comparative genomics revels a genus with tremendous synthesis potential of carbohydrate active enzymes and secondary metabolites.</title>
        <authorList>
            <person name="Sorensen T."/>
        </authorList>
    </citation>
    <scope>NUCLEOTIDE SEQUENCE [LARGE SCALE GENOMIC DNA]</scope>
    <source>
        <strain evidence="3 4">CBS 83171</strain>
    </source>
</reference>
<dbReference type="Proteomes" id="UP001446871">
    <property type="component" value="Unassembled WGS sequence"/>
</dbReference>
<feature type="signal peptide" evidence="2">
    <location>
        <begin position="1"/>
        <end position="24"/>
    </location>
</feature>
<gene>
    <name evidence="3" type="ORF">PG996_006513</name>
</gene>
<name>A0ABR1VPI5_9PEZI</name>
<feature type="region of interest" description="Disordered" evidence="1">
    <location>
        <begin position="40"/>
        <end position="63"/>
    </location>
</feature>
<evidence type="ECO:0000256" key="2">
    <source>
        <dbReference type="SAM" id="SignalP"/>
    </source>
</evidence>
<keyword evidence="4" id="KW-1185">Reference proteome</keyword>
<dbReference type="EMBL" id="JAQQWM010000003">
    <property type="protein sequence ID" value="KAK8073165.1"/>
    <property type="molecule type" value="Genomic_DNA"/>
</dbReference>
<organism evidence="3 4">
    <name type="scientific">Apiospora saccharicola</name>
    <dbReference type="NCBI Taxonomy" id="335842"/>
    <lineage>
        <taxon>Eukaryota</taxon>
        <taxon>Fungi</taxon>
        <taxon>Dikarya</taxon>
        <taxon>Ascomycota</taxon>
        <taxon>Pezizomycotina</taxon>
        <taxon>Sordariomycetes</taxon>
        <taxon>Xylariomycetidae</taxon>
        <taxon>Amphisphaeriales</taxon>
        <taxon>Apiosporaceae</taxon>
        <taxon>Apiospora</taxon>
    </lineage>
</organism>
<accession>A0ABR1VPI5</accession>
<feature type="compositionally biased region" description="Basic and acidic residues" evidence="1">
    <location>
        <begin position="53"/>
        <end position="63"/>
    </location>
</feature>
<protein>
    <recommendedName>
        <fullName evidence="5">Secreted protein</fullName>
    </recommendedName>
</protein>
<evidence type="ECO:0008006" key="5">
    <source>
        <dbReference type="Google" id="ProtNLM"/>
    </source>
</evidence>
<evidence type="ECO:0000313" key="3">
    <source>
        <dbReference type="EMBL" id="KAK8073165.1"/>
    </source>
</evidence>
<keyword evidence="2" id="KW-0732">Signal</keyword>
<feature type="chain" id="PRO_5046184475" description="Secreted protein" evidence="2">
    <location>
        <begin position="25"/>
        <end position="63"/>
    </location>
</feature>